<comment type="caution">
    <text evidence="2">The sequence shown here is derived from an EMBL/GenBank/DDBJ whole genome shotgun (WGS) entry which is preliminary data.</text>
</comment>
<dbReference type="SUPFAM" id="SSF53335">
    <property type="entry name" value="S-adenosyl-L-methionine-dependent methyltransferases"/>
    <property type="match status" value="1"/>
</dbReference>
<organism evidence="2 3">
    <name type="scientific">Adiantum capillus-veneris</name>
    <name type="common">Maidenhair fern</name>
    <dbReference type="NCBI Taxonomy" id="13818"/>
    <lineage>
        <taxon>Eukaryota</taxon>
        <taxon>Viridiplantae</taxon>
        <taxon>Streptophyta</taxon>
        <taxon>Embryophyta</taxon>
        <taxon>Tracheophyta</taxon>
        <taxon>Polypodiopsida</taxon>
        <taxon>Polypodiidae</taxon>
        <taxon>Polypodiales</taxon>
        <taxon>Pteridineae</taxon>
        <taxon>Pteridaceae</taxon>
        <taxon>Vittarioideae</taxon>
        <taxon>Adiantum</taxon>
    </lineage>
</organism>
<keyword evidence="3" id="KW-1185">Reference proteome</keyword>
<dbReference type="AlphaFoldDB" id="A0A9D4U4M6"/>
<dbReference type="Proteomes" id="UP000886520">
    <property type="component" value="Chromosome 24"/>
</dbReference>
<protein>
    <recommendedName>
        <fullName evidence="1">Methyltransferase type 11 domain-containing protein</fullName>
    </recommendedName>
</protein>
<evidence type="ECO:0000313" key="2">
    <source>
        <dbReference type="EMBL" id="KAI5060106.1"/>
    </source>
</evidence>
<dbReference type="InterPro" id="IPR052356">
    <property type="entry name" value="Thiol_S-MT"/>
</dbReference>
<dbReference type="EMBL" id="JABFUD020000024">
    <property type="protein sequence ID" value="KAI5060106.1"/>
    <property type="molecule type" value="Genomic_DNA"/>
</dbReference>
<evidence type="ECO:0000313" key="3">
    <source>
        <dbReference type="Proteomes" id="UP000886520"/>
    </source>
</evidence>
<dbReference type="OrthoDB" id="416496at2759"/>
<evidence type="ECO:0000259" key="1">
    <source>
        <dbReference type="Pfam" id="PF08241"/>
    </source>
</evidence>
<dbReference type="PANTHER" id="PTHR45036:SF1">
    <property type="entry name" value="METHYLTRANSFERASE LIKE 7A"/>
    <property type="match status" value="1"/>
</dbReference>
<dbReference type="GO" id="GO:0008757">
    <property type="term" value="F:S-adenosylmethionine-dependent methyltransferase activity"/>
    <property type="evidence" value="ECO:0007669"/>
    <property type="project" value="InterPro"/>
</dbReference>
<accession>A0A9D4U4M6</accession>
<dbReference type="Pfam" id="PF08241">
    <property type="entry name" value="Methyltransf_11"/>
    <property type="match status" value="1"/>
</dbReference>
<reference evidence="2" key="1">
    <citation type="submission" date="2021-01" db="EMBL/GenBank/DDBJ databases">
        <title>Adiantum capillus-veneris genome.</title>
        <authorList>
            <person name="Fang Y."/>
            <person name="Liao Q."/>
        </authorList>
    </citation>
    <scope>NUCLEOTIDE SEQUENCE</scope>
    <source>
        <strain evidence="2">H3</strain>
        <tissue evidence="2">Leaf</tissue>
    </source>
</reference>
<dbReference type="PANTHER" id="PTHR45036">
    <property type="entry name" value="METHYLTRANSFERASE LIKE 7B"/>
    <property type="match status" value="1"/>
</dbReference>
<name>A0A9D4U4M6_ADICA</name>
<gene>
    <name evidence="2" type="ORF">GOP47_0024526</name>
</gene>
<dbReference type="InterPro" id="IPR013216">
    <property type="entry name" value="Methyltransf_11"/>
</dbReference>
<dbReference type="InterPro" id="IPR029063">
    <property type="entry name" value="SAM-dependent_MTases_sf"/>
</dbReference>
<proteinExistence type="predicted"/>
<sequence>MAATKELGPRLLSASAVYSHPFQQTHALSRSCLLSFSSNSFRSSRMYSPVGTRHFLHSRDRASSSVLVASSFPDEVASSVTLGTALAALIGFGGFRAFVYFKIQYIIAALLGNHVPRGGSKVLDMDIHEGRNLYYYPSDVAEVVAVTNEKNREVIKNQAVRAGVPVDIKVKALSSLSLPSNSMDAVVSVYCLCNLKNGDTKTVLREAIRLLKPGKPFIFVENVQAEGEFLRSCQLLFHRVLQLFGVQSAPPKELSKVLEEAQGIEKLSYETVFGYQDPHIVGLAVKQMEAMEGRSKKRANKKAVSS</sequence>
<feature type="domain" description="Methyltransferase type 11" evidence="1">
    <location>
        <begin position="129"/>
        <end position="218"/>
    </location>
</feature>
<dbReference type="Gene3D" id="3.40.50.150">
    <property type="entry name" value="Vaccinia Virus protein VP39"/>
    <property type="match status" value="1"/>
</dbReference>